<dbReference type="EMBL" id="KK914298">
    <property type="protein sequence ID" value="KDP42449.1"/>
    <property type="molecule type" value="Genomic_DNA"/>
</dbReference>
<evidence type="ECO:0000313" key="2">
    <source>
        <dbReference type="EMBL" id="KDP42449.1"/>
    </source>
</evidence>
<feature type="compositionally biased region" description="Basic and acidic residues" evidence="1">
    <location>
        <begin position="276"/>
        <end position="286"/>
    </location>
</feature>
<feature type="compositionally biased region" description="Polar residues" evidence="1">
    <location>
        <begin position="11"/>
        <end position="21"/>
    </location>
</feature>
<accession>A0A067LEC6</accession>
<organism evidence="2 3">
    <name type="scientific">Jatropha curcas</name>
    <name type="common">Barbados nut</name>
    <dbReference type="NCBI Taxonomy" id="180498"/>
    <lineage>
        <taxon>Eukaryota</taxon>
        <taxon>Viridiplantae</taxon>
        <taxon>Streptophyta</taxon>
        <taxon>Embryophyta</taxon>
        <taxon>Tracheophyta</taxon>
        <taxon>Spermatophyta</taxon>
        <taxon>Magnoliopsida</taxon>
        <taxon>eudicotyledons</taxon>
        <taxon>Gunneridae</taxon>
        <taxon>Pentapetalae</taxon>
        <taxon>rosids</taxon>
        <taxon>fabids</taxon>
        <taxon>Malpighiales</taxon>
        <taxon>Euphorbiaceae</taxon>
        <taxon>Crotonoideae</taxon>
        <taxon>Jatropheae</taxon>
        <taxon>Jatropha</taxon>
    </lineage>
</organism>
<proteinExistence type="predicted"/>
<feature type="compositionally biased region" description="Basic residues" evidence="1">
    <location>
        <begin position="262"/>
        <end position="275"/>
    </location>
</feature>
<feature type="compositionally biased region" description="Basic and acidic residues" evidence="1">
    <location>
        <begin position="61"/>
        <end position="71"/>
    </location>
</feature>
<dbReference type="STRING" id="180498.A0A067LEC6"/>
<protein>
    <recommendedName>
        <fullName evidence="4">Hydroxyproline-rich glycoprotein family protein</fullName>
    </recommendedName>
</protein>
<feature type="region of interest" description="Disordered" evidence="1">
    <location>
        <begin position="103"/>
        <end position="291"/>
    </location>
</feature>
<reference evidence="2 3" key="1">
    <citation type="journal article" date="2014" name="PLoS ONE">
        <title>Global Analysis of Gene Expression Profiles in Physic Nut (Jatropha curcas L.) Seedlings Exposed to Salt Stress.</title>
        <authorList>
            <person name="Zhang L."/>
            <person name="Zhang C."/>
            <person name="Wu P."/>
            <person name="Chen Y."/>
            <person name="Li M."/>
            <person name="Jiang H."/>
            <person name="Wu G."/>
        </authorList>
    </citation>
    <scope>NUCLEOTIDE SEQUENCE [LARGE SCALE GENOMIC DNA]</scope>
    <source>
        <strain evidence="3">cv. GZQX0401</strain>
        <tissue evidence="2">Young leaves</tissue>
    </source>
</reference>
<feature type="compositionally biased region" description="Gly residues" evidence="1">
    <location>
        <begin position="30"/>
        <end position="47"/>
    </location>
</feature>
<evidence type="ECO:0000313" key="3">
    <source>
        <dbReference type="Proteomes" id="UP000027138"/>
    </source>
</evidence>
<evidence type="ECO:0008006" key="4">
    <source>
        <dbReference type="Google" id="ProtNLM"/>
    </source>
</evidence>
<evidence type="ECO:0000256" key="1">
    <source>
        <dbReference type="SAM" id="MobiDB-lite"/>
    </source>
</evidence>
<gene>
    <name evidence="2" type="ORF">JCGZ_00246</name>
</gene>
<feature type="region of interest" description="Disordered" evidence="1">
    <location>
        <begin position="1"/>
        <end position="90"/>
    </location>
</feature>
<feature type="compositionally biased region" description="Low complexity" evidence="1">
    <location>
        <begin position="213"/>
        <end position="224"/>
    </location>
</feature>
<dbReference type="OrthoDB" id="1932806at2759"/>
<dbReference type="AlphaFoldDB" id="A0A067LEC6"/>
<feature type="compositionally biased region" description="Basic and acidic residues" evidence="1">
    <location>
        <begin position="225"/>
        <end position="241"/>
    </location>
</feature>
<sequence>MIGNPIAKRVSNPSTRQAFFLSSSPFSTYSGGGGGQGRGRGRGGPISGPGQFDFTAPSKPDTNDSKTESSDRPQQPAGIGHGRGRPPILPAFSSLISSLKTSISATGRGRGNLPSAVESGVGRGKLDKPVAAPTNQEDEENRHIRFRPTVEPGVGRGKPDKPVAASTNQEDEENRHIRFRPTVEPGVGRGKTDKPVAASTQQIKEENRHIGARSTPRPRTVPSRKGLESDKPKVSLEEATRRAVSILEQGEDDGGGGIGRGRGSRVRGRGRGRGRGRWDQRGRMEDSEPEFATGLFLGDNADGEKLAERVGVENMNKLIEGFEEMSERVLPSPMQDAYLEALHTNYMIEFEPEYLMGEFDQNPDIDEKPPLPLRDVLEKVKPFIMAYDGIQSQEEWEEVVEETMKNVPLLKEIVDYYSGPDRVTAKKQQEELERVAKTIPASAPASVKRFADRAVLSLQSNPGWGFDRKCQFMDKLAREVNQCYN</sequence>
<dbReference type="PANTHER" id="PTHR47911">
    <property type="entry name" value="HYDROXYPROLINE-RICH GLYCOPROTEIN-LIKE"/>
    <property type="match status" value="1"/>
</dbReference>
<name>A0A067LEC6_JATCU</name>
<dbReference type="PANTHER" id="PTHR47911:SF1">
    <property type="entry name" value="OS06G0664400 PROTEIN"/>
    <property type="match status" value="1"/>
</dbReference>
<keyword evidence="3" id="KW-1185">Reference proteome</keyword>
<dbReference type="Proteomes" id="UP000027138">
    <property type="component" value="Unassembled WGS sequence"/>
</dbReference>